<evidence type="ECO:0000256" key="1">
    <source>
        <dbReference type="SAM" id="MobiDB-lite"/>
    </source>
</evidence>
<dbReference type="Pfam" id="PF11887">
    <property type="entry name" value="Mce4_CUP1"/>
    <property type="match status" value="1"/>
</dbReference>
<dbReference type="InterPro" id="IPR005693">
    <property type="entry name" value="Mce"/>
</dbReference>
<accession>A0ABR7LI63</accession>
<evidence type="ECO:0000313" key="6">
    <source>
        <dbReference type="Proteomes" id="UP000805614"/>
    </source>
</evidence>
<keyword evidence="6" id="KW-1185">Reference proteome</keyword>
<feature type="domain" description="Mammalian cell entry C-terminal" evidence="4">
    <location>
        <begin position="118"/>
        <end position="303"/>
    </location>
</feature>
<comment type="caution">
    <text evidence="5">The sequence shown here is derived from an EMBL/GenBank/DDBJ whole genome shotgun (WGS) entry which is preliminary data.</text>
</comment>
<dbReference type="InterPro" id="IPR052336">
    <property type="entry name" value="MlaD_Phospholipid_Transporter"/>
</dbReference>
<reference evidence="5 6" key="1">
    <citation type="submission" date="2020-06" db="EMBL/GenBank/DDBJ databases">
        <title>Actinomadura xiongansis sp. nov., isolated from soil of Baiyangdian.</title>
        <authorList>
            <person name="Zhang X."/>
        </authorList>
    </citation>
    <scope>NUCLEOTIDE SEQUENCE [LARGE SCALE GENOMIC DNA]</scope>
    <source>
        <strain evidence="5 6">HBUM206468</strain>
    </source>
</reference>
<evidence type="ECO:0000313" key="5">
    <source>
        <dbReference type="EMBL" id="MBC6464525.1"/>
    </source>
</evidence>
<name>A0ABR7LI63_9ACTN</name>
<evidence type="ECO:0000256" key="2">
    <source>
        <dbReference type="SAM" id="SignalP"/>
    </source>
</evidence>
<dbReference type="PANTHER" id="PTHR33371">
    <property type="entry name" value="INTERMEMBRANE PHOSPHOLIPID TRANSPORT SYSTEM BINDING PROTEIN MLAD-RELATED"/>
    <property type="match status" value="1"/>
</dbReference>
<feature type="signal peptide" evidence="2">
    <location>
        <begin position="1"/>
        <end position="20"/>
    </location>
</feature>
<dbReference type="NCBIfam" id="TIGR00996">
    <property type="entry name" value="Mtu_fam_mce"/>
    <property type="match status" value="1"/>
</dbReference>
<proteinExistence type="predicted"/>
<protein>
    <submittedName>
        <fullName evidence="5">MCE family protein</fullName>
    </submittedName>
</protein>
<keyword evidence="2" id="KW-0732">Signal</keyword>
<evidence type="ECO:0000259" key="4">
    <source>
        <dbReference type="Pfam" id="PF11887"/>
    </source>
</evidence>
<dbReference type="Pfam" id="PF02470">
    <property type="entry name" value="MlaD"/>
    <property type="match status" value="1"/>
</dbReference>
<feature type="domain" description="Mce/MlaD" evidence="3">
    <location>
        <begin position="36"/>
        <end position="111"/>
    </location>
</feature>
<sequence>MAMIAAAVALAILPACSFHGAESLPLPGGPDLGEEPYEVEIDFANVLDLVPQSVVKVNDVSVGKITDIRLDGWHARVTCKIRKDVVLPDNAIASVAQTSLLGEKYVELSPPSGEAAQGRLGAGDVIPLARTSRGTEIEEVLSALSLLLNGGGLEQISTITNELNAAMQGRTDTIKDVLQRVNTFVGTLDRHRGAITQALDSLDRLSGKLAAQRRTIADTVDRTGPAIKVLDQNRADLTKMLVSLDKLSKVTTRVVNQSKADLLANLRALQPILQNLNKAGNDLPNSLEMMLTFPFPPSVANALRGDYANIHITLDLDLKSLTHNLLGGTALEGLTEQGDQVRSMIRPPSLTLPQTPPGVLEPSPGAPGVPGLPGVPGVPAPGGSSTPTPRPSSTADPGLFDLIMGGLS</sequence>
<dbReference type="InterPro" id="IPR003399">
    <property type="entry name" value="Mce/MlaD"/>
</dbReference>
<organism evidence="5 6">
    <name type="scientific">Actinomadura alba</name>
    <dbReference type="NCBI Taxonomy" id="406431"/>
    <lineage>
        <taxon>Bacteria</taxon>
        <taxon>Bacillati</taxon>
        <taxon>Actinomycetota</taxon>
        <taxon>Actinomycetes</taxon>
        <taxon>Streptosporangiales</taxon>
        <taxon>Thermomonosporaceae</taxon>
        <taxon>Actinomadura</taxon>
    </lineage>
</organism>
<evidence type="ECO:0000259" key="3">
    <source>
        <dbReference type="Pfam" id="PF02470"/>
    </source>
</evidence>
<dbReference type="Proteomes" id="UP000805614">
    <property type="component" value="Unassembled WGS sequence"/>
</dbReference>
<dbReference type="EMBL" id="JABVEC010000002">
    <property type="protein sequence ID" value="MBC6464525.1"/>
    <property type="molecule type" value="Genomic_DNA"/>
</dbReference>
<feature type="region of interest" description="Disordered" evidence="1">
    <location>
        <begin position="346"/>
        <end position="408"/>
    </location>
</feature>
<dbReference type="PANTHER" id="PTHR33371:SF15">
    <property type="entry name" value="LIPOPROTEIN LPRN"/>
    <property type="match status" value="1"/>
</dbReference>
<gene>
    <name evidence="5" type="ORF">HKK74_03305</name>
</gene>
<dbReference type="InterPro" id="IPR024516">
    <property type="entry name" value="Mce_C"/>
</dbReference>
<feature type="compositionally biased region" description="Low complexity" evidence="1">
    <location>
        <begin position="375"/>
        <end position="395"/>
    </location>
</feature>
<feature type="chain" id="PRO_5045675233" evidence="2">
    <location>
        <begin position="21"/>
        <end position="408"/>
    </location>
</feature>